<dbReference type="SUPFAM" id="SSF55811">
    <property type="entry name" value="Nudix"/>
    <property type="match status" value="1"/>
</dbReference>
<feature type="region of interest" description="Disordered" evidence="8">
    <location>
        <begin position="1"/>
        <end position="23"/>
    </location>
</feature>
<dbReference type="PANTHER" id="PTHR11839:SF18">
    <property type="entry name" value="NUDIX HYDROLASE DOMAIN-CONTAINING PROTEIN"/>
    <property type="match status" value="1"/>
</dbReference>
<comment type="cofactor">
    <cofactor evidence="2">
        <name>Mg(2+)</name>
        <dbReference type="ChEBI" id="CHEBI:18420"/>
    </cofactor>
</comment>
<dbReference type="Pfam" id="PF00293">
    <property type="entry name" value="NUDIX"/>
    <property type="match status" value="1"/>
</dbReference>
<accession>D5HB52</accession>
<keyword evidence="5 10" id="KW-0378">Hydrolase</keyword>
<dbReference type="GO" id="GO:0019693">
    <property type="term" value="P:ribose phosphate metabolic process"/>
    <property type="evidence" value="ECO:0007669"/>
    <property type="project" value="TreeGrafter"/>
</dbReference>
<dbReference type="Gene3D" id="3.90.79.10">
    <property type="entry name" value="Nucleoside Triphosphate Pyrophosphohydrolase"/>
    <property type="match status" value="1"/>
</dbReference>
<dbReference type="GO" id="GO:0016787">
    <property type="term" value="F:hydrolase activity"/>
    <property type="evidence" value="ECO:0007669"/>
    <property type="project" value="UniProtKB-KW"/>
</dbReference>
<evidence type="ECO:0000256" key="4">
    <source>
        <dbReference type="ARBA" id="ARBA00016377"/>
    </source>
</evidence>
<evidence type="ECO:0000313" key="11">
    <source>
        <dbReference type="Proteomes" id="UP000000933"/>
    </source>
</evidence>
<dbReference type="EMBL" id="FP565814">
    <property type="protein sequence ID" value="CBH25257.1"/>
    <property type="molecule type" value="Genomic_DNA"/>
</dbReference>
<comment type="similarity">
    <text evidence="3">Belongs to the Nudix hydrolase family. NudK subfamily.</text>
</comment>
<evidence type="ECO:0000256" key="2">
    <source>
        <dbReference type="ARBA" id="ARBA00001946"/>
    </source>
</evidence>
<proteinExistence type="inferred from homology"/>
<name>D5HB52_SALRM</name>
<dbReference type="AlphaFoldDB" id="D5HB52"/>
<evidence type="ECO:0000256" key="1">
    <source>
        <dbReference type="ARBA" id="ARBA00000847"/>
    </source>
</evidence>
<sequence length="209" mass="22711">MGTGTSSNAAMRPPRTVPSSAARPMSDLTEAQLSSEQLVDGALLKAFRDEVRLPNGQTSVREWIDHPGASAIVPVFEDGRTLLVRQFRYPPRRAFLEVPAGKIDEPGEAPADVAARELEEETGWQAGRFEHVGTAYPCIGYSNEQIHVFTAHDLDRGTQALADGEFVEVVEVDFETALARARHGDLRDMKTVTALVYAAAHLNESSAAP</sequence>
<dbReference type="GO" id="GO:0006753">
    <property type="term" value="P:nucleoside phosphate metabolic process"/>
    <property type="evidence" value="ECO:0007669"/>
    <property type="project" value="TreeGrafter"/>
</dbReference>
<protein>
    <recommendedName>
        <fullName evidence="4">GDP-mannose pyrophosphatase</fullName>
    </recommendedName>
    <alternativeName>
        <fullName evidence="6">GDP-mannose hydrolase</fullName>
    </alternativeName>
    <alternativeName>
        <fullName evidence="7">GDPMK</fullName>
    </alternativeName>
</protein>
<dbReference type="PROSITE" id="PS51462">
    <property type="entry name" value="NUDIX"/>
    <property type="match status" value="1"/>
</dbReference>
<evidence type="ECO:0000256" key="3">
    <source>
        <dbReference type="ARBA" id="ARBA00007275"/>
    </source>
</evidence>
<evidence type="ECO:0000313" key="10">
    <source>
        <dbReference type="EMBL" id="CBH25257.1"/>
    </source>
</evidence>
<gene>
    <name evidence="10" type="primary">nudF</name>
    <name evidence="10" type="ordered locus">SRM_02336</name>
</gene>
<dbReference type="GO" id="GO:0005829">
    <property type="term" value="C:cytosol"/>
    <property type="evidence" value="ECO:0007669"/>
    <property type="project" value="TreeGrafter"/>
</dbReference>
<reference evidence="10 11" key="1">
    <citation type="journal article" date="2010" name="ISME J.">
        <title>Fine-scale evolution: genomic, phenotypic and ecological differentiation in two coexisting Salinibacter ruber strains.</title>
        <authorList>
            <person name="Pena A."/>
            <person name="Teeling H."/>
            <person name="Huerta-Cepas J."/>
            <person name="Santos F."/>
            <person name="Yarza P."/>
            <person name="Brito-Echeverria J."/>
            <person name="Lucio M."/>
            <person name="Schmitt-Kopplin P."/>
            <person name="Meseguer I."/>
            <person name="Schenowitz C."/>
            <person name="Dossat C."/>
            <person name="Barbe V."/>
            <person name="Dopazo J."/>
            <person name="Rossello-Mora R."/>
            <person name="Schuler M."/>
            <person name="Glockner F.O."/>
            <person name="Amann R."/>
            <person name="Gabaldon T."/>
            <person name="Anton J."/>
        </authorList>
    </citation>
    <scope>NUCLEOTIDE SEQUENCE [LARGE SCALE GENOMIC DNA]</scope>
    <source>
        <strain evidence="10 11">M8</strain>
    </source>
</reference>
<comment type="catalytic activity">
    <reaction evidence="1">
        <text>GDP-alpha-D-mannose + H2O = alpha-D-mannose 1-phosphate + GMP + 2 H(+)</text>
        <dbReference type="Rhea" id="RHEA:27978"/>
        <dbReference type="ChEBI" id="CHEBI:15377"/>
        <dbReference type="ChEBI" id="CHEBI:15378"/>
        <dbReference type="ChEBI" id="CHEBI:57527"/>
        <dbReference type="ChEBI" id="CHEBI:58115"/>
        <dbReference type="ChEBI" id="CHEBI:58409"/>
    </reaction>
</comment>
<evidence type="ECO:0000256" key="6">
    <source>
        <dbReference type="ARBA" id="ARBA00032162"/>
    </source>
</evidence>
<dbReference type="PATRIC" id="fig|761659.10.peg.2541"/>
<dbReference type="KEGG" id="srm:SRM_02336"/>
<dbReference type="InterPro" id="IPR015797">
    <property type="entry name" value="NUDIX_hydrolase-like_dom_sf"/>
</dbReference>
<evidence type="ECO:0000256" key="7">
    <source>
        <dbReference type="ARBA" id="ARBA00032272"/>
    </source>
</evidence>
<evidence type="ECO:0000256" key="8">
    <source>
        <dbReference type="SAM" id="MobiDB-lite"/>
    </source>
</evidence>
<dbReference type="Proteomes" id="UP000000933">
    <property type="component" value="Chromosome"/>
</dbReference>
<feature type="domain" description="Nudix hydrolase" evidence="9">
    <location>
        <begin position="64"/>
        <end position="194"/>
    </location>
</feature>
<dbReference type="InterPro" id="IPR000086">
    <property type="entry name" value="NUDIX_hydrolase_dom"/>
</dbReference>
<dbReference type="PANTHER" id="PTHR11839">
    <property type="entry name" value="UDP/ADP-SUGAR PYROPHOSPHATASE"/>
    <property type="match status" value="1"/>
</dbReference>
<reference evidence="11" key="2">
    <citation type="submission" date="2010-04" db="EMBL/GenBank/DDBJ databases">
        <title>Genome sequence of Salinibacter ruber M8.</title>
        <authorList>
            <consortium name="Genoscope"/>
        </authorList>
    </citation>
    <scope>NUCLEOTIDE SEQUENCE [LARGE SCALE GENOMIC DNA]</scope>
    <source>
        <strain evidence="11">M8</strain>
    </source>
</reference>
<dbReference type="HOGENOM" id="CLU_062658_5_0_10"/>
<evidence type="ECO:0000256" key="5">
    <source>
        <dbReference type="ARBA" id="ARBA00022801"/>
    </source>
</evidence>
<evidence type="ECO:0000259" key="9">
    <source>
        <dbReference type="PROSITE" id="PS51462"/>
    </source>
</evidence>
<organism evidence="10 11">
    <name type="scientific">Salinibacter ruber (strain M8)</name>
    <dbReference type="NCBI Taxonomy" id="761659"/>
    <lineage>
        <taxon>Bacteria</taxon>
        <taxon>Pseudomonadati</taxon>
        <taxon>Rhodothermota</taxon>
        <taxon>Rhodothermia</taxon>
        <taxon>Rhodothermales</taxon>
        <taxon>Salinibacteraceae</taxon>
        <taxon>Salinibacter</taxon>
    </lineage>
</organism>